<organism evidence="1 2">
    <name type="scientific">Scheffersomyces spartinae</name>
    <dbReference type="NCBI Taxonomy" id="45513"/>
    <lineage>
        <taxon>Eukaryota</taxon>
        <taxon>Fungi</taxon>
        <taxon>Dikarya</taxon>
        <taxon>Ascomycota</taxon>
        <taxon>Saccharomycotina</taxon>
        <taxon>Pichiomycetes</taxon>
        <taxon>Debaryomycetaceae</taxon>
        <taxon>Scheffersomyces</taxon>
    </lineage>
</organism>
<name>A0A9P8AJZ7_9ASCO</name>
<protein>
    <submittedName>
        <fullName evidence="1">Glutamyl-tRNA(Gln) amidotransferase subunit F</fullName>
    </submittedName>
</protein>
<dbReference type="EMBL" id="JAHMUF010000004">
    <property type="protein sequence ID" value="KAG7195374.1"/>
    <property type="molecule type" value="Genomic_DNA"/>
</dbReference>
<dbReference type="Proteomes" id="UP000790833">
    <property type="component" value="Unassembled WGS sequence"/>
</dbReference>
<sequence length="124" mass="14040">MADVADLIQTHKETNDKIDDETVNKIMKLAALNTHLLSESEKKVISDGLNAHMAFAKHLYDESVEVVEKEDSNDFHFRLLESDHKQSEPLTLSALKAQIEALKPDFEKGEVGFKANKPFFTIKK</sequence>
<dbReference type="OrthoDB" id="4024285at2759"/>
<dbReference type="Pfam" id="PF20977">
    <property type="entry name" value="GatF"/>
    <property type="match status" value="1"/>
</dbReference>
<evidence type="ECO:0000313" key="1">
    <source>
        <dbReference type="EMBL" id="KAG7195374.1"/>
    </source>
</evidence>
<comment type="caution">
    <text evidence="1">The sequence shown here is derived from an EMBL/GenBank/DDBJ whole genome shotgun (WGS) entry which is preliminary data.</text>
</comment>
<evidence type="ECO:0000313" key="2">
    <source>
        <dbReference type="Proteomes" id="UP000790833"/>
    </source>
</evidence>
<dbReference type="RefSeq" id="XP_043050921.1">
    <property type="nucleotide sequence ID" value="XM_043194597.1"/>
</dbReference>
<reference evidence="1" key="1">
    <citation type="submission" date="2021-03" db="EMBL/GenBank/DDBJ databases">
        <authorList>
            <person name="Palmer J.M."/>
        </authorList>
    </citation>
    <scope>NUCLEOTIDE SEQUENCE</scope>
    <source>
        <strain evidence="1">ARV_011</strain>
    </source>
</reference>
<keyword evidence="2" id="KW-1185">Reference proteome</keyword>
<proteinExistence type="predicted"/>
<dbReference type="AlphaFoldDB" id="A0A9P8AJZ7"/>
<dbReference type="GeneID" id="66117277"/>
<accession>A0A9P8AJZ7</accession>
<gene>
    <name evidence="1" type="primary">GTF1</name>
    <name evidence="1" type="ORF">KQ657_003903</name>
</gene>